<dbReference type="InterPro" id="IPR002831">
    <property type="entry name" value="Tscrpt_reg_TrmB_N"/>
</dbReference>
<evidence type="ECO:0000259" key="1">
    <source>
        <dbReference type="Pfam" id="PF01978"/>
    </source>
</evidence>
<protein>
    <recommendedName>
        <fullName evidence="1">Transcription regulator TrmB N-terminal domain-containing protein</fullName>
    </recommendedName>
</protein>
<proteinExistence type="predicted"/>
<dbReference type="InterPro" id="IPR051797">
    <property type="entry name" value="TrmB-like"/>
</dbReference>
<evidence type="ECO:0000313" key="2">
    <source>
        <dbReference type="EMBL" id="OGN01084.1"/>
    </source>
</evidence>
<dbReference type="EMBL" id="MGJD01000010">
    <property type="protein sequence ID" value="OGN01084.1"/>
    <property type="molecule type" value="Genomic_DNA"/>
</dbReference>
<gene>
    <name evidence="2" type="ORF">A2650_00265</name>
</gene>
<dbReference type="Gene3D" id="1.10.10.10">
    <property type="entry name" value="Winged helix-like DNA-binding domain superfamily/Winged helix DNA-binding domain"/>
    <property type="match status" value="1"/>
</dbReference>
<name>A0A1F8EJR2_9BACT</name>
<dbReference type="InterPro" id="IPR036388">
    <property type="entry name" value="WH-like_DNA-bd_sf"/>
</dbReference>
<dbReference type="SUPFAM" id="SSF46785">
    <property type="entry name" value="Winged helix' DNA-binding domain"/>
    <property type="match status" value="1"/>
</dbReference>
<dbReference type="CDD" id="cd00090">
    <property type="entry name" value="HTH_ARSR"/>
    <property type="match status" value="1"/>
</dbReference>
<comment type="caution">
    <text evidence="2">The sequence shown here is derived from an EMBL/GenBank/DDBJ whole genome shotgun (WGS) entry which is preliminary data.</text>
</comment>
<dbReference type="Proteomes" id="UP000177117">
    <property type="component" value="Unassembled WGS sequence"/>
</dbReference>
<dbReference type="Pfam" id="PF01978">
    <property type="entry name" value="TrmB"/>
    <property type="match status" value="1"/>
</dbReference>
<dbReference type="PANTHER" id="PTHR34293:SF1">
    <property type="entry name" value="HTH-TYPE TRANSCRIPTIONAL REGULATOR TRMBL2"/>
    <property type="match status" value="1"/>
</dbReference>
<accession>A0A1F8EJR2</accession>
<dbReference type="InterPro" id="IPR011991">
    <property type="entry name" value="ArsR-like_HTH"/>
</dbReference>
<reference evidence="2 3" key="1">
    <citation type="journal article" date="2016" name="Nat. Commun.">
        <title>Thousands of microbial genomes shed light on interconnected biogeochemical processes in an aquifer system.</title>
        <authorList>
            <person name="Anantharaman K."/>
            <person name="Brown C.T."/>
            <person name="Hug L.A."/>
            <person name="Sharon I."/>
            <person name="Castelle C.J."/>
            <person name="Probst A.J."/>
            <person name="Thomas B.C."/>
            <person name="Singh A."/>
            <person name="Wilkins M.J."/>
            <person name="Karaoz U."/>
            <person name="Brodie E.L."/>
            <person name="Williams K.H."/>
            <person name="Hubbard S.S."/>
            <person name="Banfield J.F."/>
        </authorList>
    </citation>
    <scope>NUCLEOTIDE SEQUENCE [LARGE SCALE GENOMIC DNA]</scope>
</reference>
<organism evidence="2 3">
    <name type="scientific">Candidatus Yanofskybacteria bacterium RIFCSPHIGHO2_01_FULL_41_53</name>
    <dbReference type="NCBI Taxonomy" id="1802663"/>
    <lineage>
        <taxon>Bacteria</taxon>
        <taxon>Candidatus Yanofskyibacteriota</taxon>
    </lineage>
</organism>
<evidence type="ECO:0000313" key="3">
    <source>
        <dbReference type="Proteomes" id="UP000177117"/>
    </source>
</evidence>
<sequence>MADLIEITKNLGLTTKAAKIYLAALELGEASVQQLAQKSKIKRTTLYYILDELIEAGALVYTKAGKKSYYVAEQPASLLKRVKERISSFEDSLKLLEAKMGHINKKPRVYFLYGSSGFKQVWNMILDTKEKEYRIITQGENFLDYVKEKYIVDDIIAKKKKLNVLSKQLISDSAYARKIISKDSKENRVSKVLPPAYKLPFTEIITESIVAFISPKFSNMIFVVENDGFSTTRKSVFESLWHLVN</sequence>
<dbReference type="PANTHER" id="PTHR34293">
    <property type="entry name" value="HTH-TYPE TRANSCRIPTIONAL REGULATOR TRMBL2"/>
    <property type="match status" value="1"/>
</dbReference>
<feature type="domain" description="Transcription regulator TrmB N-terminal" evidence="1">
    <location>
        <begin position="10"/>
        <end position="75"/>
    </location>
</feature>
<dbReference type="AlphaFoldDB" id="A0A1F8EJR2"/>
<dbReference type="InterPro" id="IPR036390">
    <property type="entry name" value="WH_DNA-bd_sf"/>
</dbReference>